<dbReference type="Gene3D" id="3.20.20.70">
    <property type="entry name" value="Aldolase class I"/>
    <property type="match status" value="1"/>
</dbReference>
<comment type="catalytic activity">
    <reaction evidence="1">
        <text>(8S)-3',8-cyclo-7,8-dihydroguanosine 5'-triphosphate = cyclic pyranopterin phosphate + diphosphate</text>
        <dbReference type="Rhea" id="RHEA:49580"/>
        <dbReference type="ChEBI" id="CHEBI:33019"/>
        <dbReference type="ChEBI" id="CHEBI:59648"/>
        <dbReference type="ChEBI" id="CHEBI:131766"/>
        <dbReference type="EC" id="4.6.1.17"/>
    </reaction>
</comment>
<keyword evidence="12" id="KW-0342">GTP-binding</keyword>
<evidence type="ECO:0000256" key="6">
    <source>
        <dbReference type="ARBA" id="ARBA00022485"/>
    </source>
</evidence>
<dbReference type="Pfam" id="PF06463">
    <property type="entry name" value="Mob_synth_C"/>
    <property type="match status" value="1"/>
</dbReference>
<dbReference type="NCBIfam" id="TIGR02666">
    <property type="entry name" value="moaA"/>
    <property type="match status" value="1"/>
</dbReference>
<dbReference type="CDD" id="cd01335">
    <property type="entry name" value="Radical_SAM"/>
    <property type="match status" value="1"/>
</dbReference>
<comment type="pathway">
    <text evidence="3">Cofactor biosynthesis; molybdopterin biosynthesis.</text>
</comment>
<accession>A0A5C3NHR3</accession>
<evidence type="ECO:0000256" key="7">
    <source>
        <dbReference type="ARBA" id="ARBA00022691"/>
    </source>
</evidence>
<dbReference type="CDD" id="cd21117">
    <property type="entry name" value="Twitch_MoaA"/>
    <property type="match status" value="1"/>
</dbReference>
<dbReference type="InterPro" id="IPR006638">
    <property type="entry name" value="Elp3/MiaA/NifB-like_rSAM"/>
</dbReference>
<sequence>MSRTLRPPKLHRRLHQSAKPQHAQPVPLASVVQAKIAQIDKERPLHSSLVDTFHRGHDYLRISLTEKCNLRCFYCMPSEGVELSPKAHILTDDELIRLATLFVKSGVRKIRLTGGEPTVRKGVVDLVGRLNELRRYGLRSIGMTSNGIALHRRLPQFIDNGLTHLNLSLDTLDPFKFEIMTRRPGHEAVLRSLQVALASPGLRSVKLNVVVIKDLNEHEVSDFVEMTRERDLSVRFIEFMPFTGNKWQQTKMVPSSELLRRISSKHPQLFKAADELNDTARSYKIPGYLGSFGFISSMSDHFCASCNRLRLTADGQIKVCLFDNKEVSLRDRIRAGATDDDLLELIGQAVRGKAEKHGGMKDLDDLREGPNRPMILIGGFYPSRNAPSKYARHRRFNDAAHHNHLTMIQRRLFSSGSKEPEPKLTHIDGTGRPSMVNVSDKIPSKRTATAVGRIYIPPVAYHLITDTSQRKDGDGSGLPADPLGKAKAKVRSKGDVLTVAQLAAIMGSKKTSDLIPLCHPLALSHISVSLTPEEVAAPESDSSNLRHRITCRATVTCEGKTGVEMEALTAVSVGLLTVWDMLKAVAGKEMVIGQIFVKQKTGGKSGDFVRAADEI</sequence>
<dbReference type="InterPro" id="IPR013483">
    <property type="entry name" value="MoaA"/>
</dbReference>
<evidence type="ECO:0000256" key="12">
    <source>
        <dbReference type="ARBA" id="ARBA00023134"/>
    </source>
</evidence>
<keyword evidence="7" id="KW-0949">S-adenosyl-L-methionine</keyword>
<keyword evidence="13" id="KW-0501">Molybdenum cofactor biosynthesis</keyword>
<evidence type="ECO:0000256" key="13">
    <source>
        <dbReference type="ARBA" id="ARBA00023150"/>
    </source>
</evidence>
<evidence type="ECO:0000256" key="10">
    <source>
        <dbReference type="ARBA" id="ARBA00023004"/>
    </source>
</evidence>
<evidence type="ECO:0000256" key="8">
    <source>
        <dbReference type="ARBA" id="ARBA00022723"/>
    </source>
</evidence>
<dbReference type="SFLD" id="SFLDG01067">
    <property type="entry name" value="SPASM/twitch_domain_containing"/>
    <property type="match status" value="1"/>
</dbReference>
<dbReference type="GO" id="GO:0051539">
    <property type="term" value="F:4 iron, 4 sulfur cluster binding"/>
    <property type="evidence" value="ECO:0007669"/>
    <property type="project" value="UniProtKB-KW"/>
</dbReference>
<dbReference type="GO" id="GO:0046872">
    <property type="term" value="F:metal ion binding"/>
    <property type="evidence" value="ECO:0007669"/>
    <property type="project" value="UniProtKB-KW"/>
</dbReference>
<feature type="region of interest" description="Disordered" evidence="16">
    <location>
        <begin position="1"/>
        <end position="25"/>
    </location>
</feature>
<evidence type="ECO:0000256" key="15">
    <source>
        <dbReference type="ARBA" id="ARBA00048697"/>
    </source>
</evidence>
<keyword evidence="14" id="KW-0456">Lyase</keyword>
<proteinExistence type="inferred from homology"/>
<evidence type="ECO:0000256" key="4">
    <source>
        <dbReference type="ARBA" id="ARBA00008484"/>
    </source>
</evidence>
<evidence type="ECO:0000313" key="18">
    <source>
        <dbReference type="EMBL" id="TFK56850.1"/>
    </source>
</evidence>
<comment type="cofactor">
    <cofactor evidence="2">
        <name>[4Fe-4S] cluster</name>
        <dbReference type="ChEBI" id="CHEBI:49883"/>
    </cofactor>
</comment>
<dbReference type="SUPFAM" id="SSF55040">
    <property type="entry name" value="Molybdenum cofactor biosynthesis protein C, MoaC"/>
    <property type="match status" value="1"/>
</dbReference>
<dbReference type="InterPro" id="IPR010505">
    <property type="entry name" value="MoaA_twitch"/>
</dbReference>
<dbReference type="GO" id="GO:0061798">
    <property type="term" value="F:GTP 3',8'-cyclase activity"/>
    <property type="evidence" value="ECO:0007669"/>
    <property type="project" value="UniProtKB-EC"/>
</dbReference>
<keyword evidence="9" id="KW-0547">Nucleotide-binding</keyword>
<evidence type="ECO:0000256" key="14">
    <source>
        <dbReference type="ARBA" id="ARBA00023239"/>
    </source>
</evidence>
<evidence type="ECO:0000256" key="9">
    <source>
        <dbReference type="ARBA" id="ARBA00022741"/>
    </source>
</evidence>
<feature type="region of interest" description="Disordered" evidence="16">
    <location>
        <begin position="414"/>
        <end position="439"/>
    </location>
</feature>
<dbReference type="Proteomes" id="UP000305948">
    <property type="component" value="Unassembled WGS sequence"/>
</dbReference>
<dbReference type="OrthoDB" id="429626at2759"/>
<feature type="region of interest" description="Disordered" evidence="16">
    <location>
        <begin position="467"/>
        <end position="486"/>
    </location>
</feature>
<dbReference type="SFLD" id="SFLDS00029">
    <property type="entry name" value="Radical_SAM"/>
    <property type="match status" value="1"/>
</dbReference>
<dbReference type="InterPro" id="IPR058240">
    <property type="entry name" value="rSAM_sf"/>
</dbReference>
<dbReference type="AlphaFoldDB" id="A0A5C3NHR3"/>
<evidence type="ECO:0000259" key="17">
    <source>
        <dbReference type="PROSITE" id="PS51918"/>
    </source>
</evidence>
<dbReference type="SUPFAM" id="SSF102114">
    <property type="entry name" value="Radical SAM enzymes"/>
    <property type="match status" value="1"/>
</dbReference>
<dbReference type="SMART" id="SM00729">
    <property type="entry name" value="Elp3"/>
    <property type="match status" value="1"/>
</dbReference>
<dbReference type="Gene3D" id="3.30.70.640">
    <property type="entry name" value="Molybdopterin cofactor biosynthesis C (MoaC) domain"/>
    <property type="match status" value="1"/>
</dbReference>
<evidence type="ECO:0000256" key="3">
    <source>
        <dbReference type="ARBA" id="ARBA00005046"/>
    </source>
</evidence>
<comment type="catalytic activity">
    <reaction evidence="15">
        <text>GTP + AH2 + S-adenosyl-L-methionine = (8S)-3',8-cyclo-7,8-dihydroguanosine 5'-triphosphate + 5'-deoxyadenosine + L-methionine + A + H(+)</text>
        <dbReference type="Rhea" id="RHEA:49576"/>
        <dbReference type="ChEBI" id="CHEBI:13193"/>
        <dbReference type="ChEBI" id="CHEBI:15378"/>
        <dbReference type="ChEBI" id="CHEBI:17319"/>
        <dbReference type="ChEBI" id="CHEBI:17499"/>
        <dbReference type="ChEBI" id="CHEBI:37565"/>
        <dbReference type="ChEBI" id="CHEBI:57844"/>
        <dbReference type="ChEBI" id="CHEBI:59789"/>
        <dbReference type="ChEBI" id="CHEBI:131766"/>
        <dbReference type="EC" id="4.1.99.22"/>
    </reaction>
</comment>
<keyword evidence="11" id="KW-0411">Iron-sulfur</keyword>
<evidence type="ECO:0000256" key="2">
    <source>
        <dbReference type="ARBA" id="ARBA00001966"/>
    </source>
</evidence>
<evidence type="ECO:0000313" key="19">
    <source>
        <dbReference type="Proteomes" id="UP000305948"/>
    </source>
</evidence>
<comment type="similarity">
    <text evidence="5">In the N-terminal section; belongs to the radical SAM superfamily. MoaA family.</text>
</comment>
<protein>
    <submittedName>
        <fullName evidence="18">Molybdenum cofactor biosynthesis prote</fullName>
    </submittedName>
</protein>
<evidence type="ECO:0000256" key="5">
    <source>
        <dbReference type="ARBA" id="ARBA00009862"/>
    </source>
</evidence>
<dbReference type="UniPathway" id="UPA00344"/>
<dbReference type="GO" id="GO:0006777">
    <property type="term" value="P:Mo-molybdopterin cofactor biosynthetic process"/>
    <property type="evidence" value="ECO:0007669"/>
    <property type="project" value="UniProtKB-KW"/>
</dbReference>
<dbReference type="GO" id="GO:0061799">
    <property type="term" value="F:cyclic pyranopterin monophosphate synthase activity"/>
    <property type="evidence" value="ECO:0007669"/>
    <property type="project" value="UniProtKB-EC"/>
</dbReference>
<feature type="compositionally biased region" description="Basic residues" evidence="16">
    <location>
        <begin position="1"/>
        <end position="16"/>
    </location>
</feature>
<dbReference type="PROSITE" id="PS01305">
    <property type="entry name" value="MOAA_NIFB_PQQE"/>
    <property type="match status" value="1"/>
</dbReference>
<evidence type="ECO:0000256" key="11">
    <source>
        <dbReference type="ARBA" id="ARBA00023014"/>
    </source>
</evidence>
<keyword evidence="10" id="KW-0408">Iron</keyword>
<evidence type="ECO:0000256" key="1">
    <source>
        <dbReference type="ARBA" id="ARBA00001637"/>
    </source>
</evidence>
<dbReference type="InterPro" id="IPR036522">
    <property type="entry name" value="MoaC_sf"/>
</dbReference>
<dbReference type="SFLD" id="SFLDG01383">
    <property type="entry name" value="cyclic_pyranopterin_phosphate"/>
    <property type="match status" value="1"/>
</dbReference>
<keyword evidence="19" id="KW-1185">Reference proteome</keyword>
<dbReference type="CDD" id="cd01420">
    <property type="entry name" value="MoaC_PE"/>
    <property type="match status" value="1"/>
</dbReference>
<comment type="similarity">
    <text evidence="4">In the C-terminal section; belongs to the MoaC family.</text>
</comment>
<dbReference type="InterPro" id="IPR013785">
    <property type="entry name" value="Aldolase_TIM"/>
</dbReference>
<feature type="domain" description="Radical SAM core" evidence="17">
    <location>
        <begin position="52"/>
        <end position="286"/>
    </location>
</feature>
<reference evidence="18 19" key="1">
    <citation type="journal article" date="2019" name="Nat. Ecol. Evol.">
        <title>Megaphylogeny resolves global patterns of mushroom evolution.</title>
        <authorList>
            <person name="Varga T."/>
            <person name="Krizsan K."/>
            <person name="Foldi C."/>
            <person name="Dima B."/>
            <person name="Sanchez-Garcia M."/>
            <person name="Sanchez-Ramirez S."/>
            <person name="Szollosi G.J."/>
            <person name="Szarkandi J.G."/>
            <person name="Papp V."/>
            <person name="Albert L."/>
            <person name="Andreopoulos W."/>
            <person name="Angelini C."/>
            <person name="Antonin V."/>
            <person name="Barry K.W."/>
            <person name="Bougher N.L."/>
            <person name="Buchanan P."/>
            <person name="Buyck B."/>
            <person name="Bense V."/>
            <person name="Catcheside P."/>
            <person name="Chovatia M."/>
            <person name="Cooper J."/>
            <person name="Damon W."/>
            <person name="Desjardin D."/>
            <person name="Finy P."/>
            <person name="Geml J."/>
            <person name="Haridas S."/>
            <person name="Hughes K."/>
            <person name="Justo A."/>
            <person name="Karasinski D."/>
            <person name="Kautmanova I."/>
            <person name="Kiss B."/>
            <person name="Kocsube S."/>
            <person name="Kotiranta H."/>
            <person name="LaButti K.M."/>
            <person name="Lechner B.E."/>
            <person name="Liimatainen K."/>
            <person name="Lipzen A."/>
            <person name="Lukacs Z."/>
            <person name="Mihaltcheva S."/>
            <person name="Morgado L.N."/>
            <person name="Niskanen T."/>
            <person name="Noordeloos M.E."/>
            <person name="Ohm R.A."/>
            <person name="Ortiz-Santana B."/>
            <person name="Ovrebo C."/>
            <person name="Racz N."/>
            <person name="Riley R."/>
            <person name="Savchenko A."/>
            <person name="Shiryaev A."/>
            <person name="Soop K."/>
            <person name="Spirin V."/>
            <person name="Szebenyi C."/>
            <person name="Tomsovsky M."/>
            <person name="Tulloss R.E."/>
            <person name="Uehling J."/>
            <person name="Grigoriev I.V."/>
            <person name="Vagvolgyi C."/>
            <person name="Papp T."/>
            <person name="Martin F.M."/>
            <person name="Miettinen O."/>
            <person name="Hibbett D.S."/>
            <person name="Nagy L.G."/>
        </authorList>
    </citation>
    <scope>NUCLEOTIDE SEQUENCE [LARGE SCALE GENOMIC DNA]</scope>
    <source>
        <strain evidence="18 19">OMC1185</strain>
    </source>
</reference>
<dbReference type="Pfam" id="PF04055">
    <property type="entry name" value="Radical_SAM"/>
    <property type="match status" value="1"/>
</dbReference>
<dbReference type="InterPro" id="IPR007197">
    <property type="entry name" value="rSAM"/>
</dbReference>
<dbReference type="InterPro" id="IPR047594">
    <property type="entry name" value="MoaC_bact/euk"/>
</dbReference>
<name>A0A5C3NHR3_9AGAM</name>
<dbReference type="SFLD" id="SFLDG01386">
    <property type="entry name" value="main_SPASM_domain-containing"/>
    <property type="match status" value="1"/>
</dbReference>
<dbReference type="PANTHER" id="PTHR22960:SF0">
    <property type="entry name" value="MOLYBDENUM COFACTOR BIOSYNTHESIS PROTEIN 1"/>
    <property type="match status" value="1"/>
</dbReference>
<dbReference type="InterPro" id="IPR050105">
    <property type="entry name" value="MoCo_biosynth_MoaA/MoaC"/>
</dbReference>
<evidence type="ECO:0000256" key="16">
    <source>
        <dbReference type="SAM" id="MobiDB-lite"/>
    </source>
</evidence>
<dbReference type="InterPro" id="IPR040064">
    <property type="entry name" value="MoaA-like"/>
</dbReference>
<dbReference type="InterPro" id="IPR000385">
    <property type="entry name" value="MoaA_NifB_PqqE_Fe-S-bd_CS"/>
</dbReference>
<dbReference type="STRING" id="5364.A0A5C3NHR3"/>
<dbReference type="InterPro" id="IPR002820">
    <property type="entry name" value="Mopterin_CF_biosynth-C_dom"/>
</dbReference>
<gene>
    <name evidence="18" type="ORF">OE88DRAFT_1670365</name>
</gene>
<dbReference type="EMBL" id="ML213503">
    <property type="protein sequence ID" value="TFK56850.1"/>
    <property type="molecule type" value="Genomic_DNA"/>
</dbReference>
<dbReference type="GO" id="GO:0005525">
    <property type="term" value="F:GTP binding"/>
    <property type="evidence" value="ECO:0007669"/>
    <property type="project" value="UniProtKB-KW"/>
</dbReference>
<dbReference type="PANTHER" id="PTHR22960">
    <property type="entry name" value="MOLYBDOPTERIN COFACTOR SYNTHESIS PROTEIN A"/>
    <property type="match status" value="1"/>
</dbReference>
<dbReference type="PROSITE" id="PS51918">
    <property type="entry name" value="RADICAL_SAM"/>
    <property type="match status" value="1"/>
</dbReference>
<dbReference type="Pfam" id="PF01967">
    <property type="entry name" value="MoaC"/>
    <property type="match status" value="1"/>
</dbReference>
<keyword evidence="8" id="KW-0479">Metal-binding</keyword>
<keyword evidence="6" id="KW-0004">4Fe-4S</keyword>
<organism evidence="18 19">
    <name type="scientific">Heliocybe sulcata</name>
    <dbReference type="NCBI Taxonomy" id="5364"/>
    <lineage>
        <taxon>Eukaryota</taxon>
        <taxon>Fungi</taxon>
        <taxon>Dikarya</taxon>
        <taxon>Basidiomycota</taxon>
        <taxon>Agaricomycotina</taxon>
        <taxon>Agaricomycetes</taxon>
        <taxon>Gloeophyllales</taxon>
        <taxon>Gloeophyllaceae</taxon>
        <taxon>Heliocybe</taxon>
    </lineage>
</organism>